<protein>
    <submittedName>
        <fullName evidence="2">DUF4383 domain-containing protein</fullName>
    </submittedName>
</protein>
<comment type="caution">
    <text evidence="2">The sequence shown here is derived from an EMBL/GenBank/DDBJ whole genome shotgun (WGS) entry which is preliminary data.</text>
</comment>
<evidence type="ECO:0000313" key="3">
    <source>
        <dbReference type="Proteomes" id="UP000722989"/>
    </source>
</evidence>
<feature type="transmembrane region" description="Helical" evidence="1">
    <location>
        <begin position="54"/>
        <end position="75"/>
    </location>
</feature>
<feature type="transmembrane region" description="Helical" evidence="1">
    <location>
        <begin position="12"/>
        <end position="34"/>
    </location>
</feature>
<dbReference type="Pfam" id="PF14325">
    <property type="entry name" value="DUF4383"/>
    <property type="match status" value="1"/>
</dbReference>
<organism evidence="2 3">
    <name type="scientific">Planosporangium thailandense</name>
    <dbReference type="NCBI Taxonomy" id="765197"/>
    <lineage>
        <taxon>Bacteria</taxon>
        <taxon>Bacillati</taxon>
        <taxon>Actinomycetota</taxon>
        <taxon>Actinomycetes</taxon>
        <taxon>Micromonosporales</taxon>
        <taxon>Micromonosporaceae</taxon>
        <taxon>Planosporangium</taxon>
    </lineage>
</organism>
<sequence length="160" mass="17320">MAHIPINHPLRPLYRALSGLVGLYILIFGIIGFIRTSGMDFFANHGDWVLGLLTNPAFSVLSIIAGLIVLAGALIGRNLFVALNLVGGFIFLIAGIVMLLLLRTDANFLSFSMVNCVVSFIFGMLFLAAGLYGKVGPTEDEEAEAAFRTRQPTTRHATNH</sequence>
<accession>A0ABX0XVN0</accession>
<dbReference type="EMBL" id="JAATVY010000003">
    <property type="protein sequence ID" value="NJC69415.1"/>
    <property type="molecule type" value="Genomic_DNA"/>
</dbReference>
<evidence type="ECO:0000313" key="2">
    <source>
        <dbReference type="EMBL" id="NJC69415.1"/>
    </source>
</evidence>
<feature type="transmembrane region" description="Helical" evidence="1">
    <location>
        <begin position="82"/>
        <end position="102"/>
    </location>
</feature>
<evidence type="ECO:0000256" key="1">
    <source>
        <dbReference type="SAM" id="Phobius"/>
    </source>
</evidence>
<dbReference type="Proteomes" id="UP000722989">
    <property type="component" value="Unassembled WGS sequence"/>
</dbReference>
<keyword evidence="1" id="KW-0472">Membrane</keyword>
<keyword evidence="1" id="KW-1133">Transmembrane helix</keyword>
<proteinExistence type="predicted"/>
<feature type="transmembrane region" description="Helical" evidence="1">
    <location>
        <begin position="108"/>
        <end position="132"/>
    </location>
</feature>
<gene>
    <name evidence="2" type="ORF">HC031_06730</name>
</gene>
<name>A0ABX0XVN0_9ACTN</name>
<reference evidence="2 3" key="1">
    <citation type="submission" date="2020-03" db="EMBL/GenBank/DDBJ databases">
        <title>WGS of the type strain of Planosporangium spp.</title>
        <authorList>
            <person name="Thawai C."/>
        </authorList>
    </citation>
    <scope>NUCLEOTIDE SEQUENCE [LARGE SCALE GENOMIC DNA]</scope>
    <source>
        <strain evidence="2 3">TBRC 5610</strain>
    </source>
</reference>
<dbReference type="RefSeq" id="WP_167924288.1">
    <property type="nucleotide sequence ID" value="NZ_JAATVY010000003.1"/>
</dbReference>
<keyword evidence="3" id="KW-1185">Reference proteome</keyword>
<keyword evidence="1" id="KW-0812">Transmembrane</keyword>